<evidence type="ECO:0000256" key="2">
    <source>
        <dbReference type="SAM" id="MobiDB-lite"/>
    </source>
</evidence>
<feature type="compositionally biased region" description="Basic and acidic residues" evidence="2">
    <location>
        <begin position="402"/>
        <end position="419"/>
    </location>
</feature>
<evidence type="ECO:0008006" key="7">
    <source>
        <dbReference type="Google" id="ProtNLM"/>
    </source>
</evidence>
<dbReference type="Gene3D" id="3.30.160.20">
    <property type="match status" value="1"/>
</dbReference>
<feature type="compositionally biased region" description="Basic and acidic residues" evidence="2">
    <location>
        <begin position="171"/>
        <end position="226"/>
    </location>
</feature>
<dbReference type="CDD" id="cd19870">
    <property type="entry name" value="DSRM_SON-like"/>
    <property type="match status" value="1"/>
</dbReference>
<dbReference type="Proteomes" id="UP001431783">
    <property type="component" value="Unassembled WGS sequence"/>
</dbReference>
<feature type="region of interest" description="Disordered" evidence="2">
    <location>
        <begin position="280"/>
        <end position="334"/>
    </location>
</feature>
<keyword evidence="1" id="KW-0694">RNA-binding</keyword>
<reference evidence="5 6" key="1">
    <citation type="submission" date="2023-03" db="EMBL/GenBank/DDBJ databases">
        <title>Genome insight into feeding habits of ladybird beetles.</title>
        <authorList>
            <person name="Li H.-S."/>
            <person name="Huang Y.-H."/>
            <person name="Pang H."/>
        </authorList>
    </citation>
    <scope>NUCLEOTIDE SEQUENCE [LARGE SCALE GENOMIC DNA]</scope>
    <source>
        <strain evidence="5">SYSU_2023b</strain>
        <tissue evidence="5">Whole body</tissue>
    </source>
</reference>
<evidence type="ECO:0000259" key="4">
    <source>
        <dbReference type="PROSITE" id="PS50174"/>
    </source>
</evidence>
<feature type="region of interest" description="Disordered" evidence="2">
    <location>
        <begin position="656"/>
        <end position="675"/>
    </location>
</feature>
<dbReference type="Pfam" id="PF00035">
    <property type="entry name" value="dsrm"/>
    <property type="match status" value="1"/>
</dbReference>
<feature type="region of interest" description="Disordered" evidence="2">
    <location>
        <begin position="136"/>
        <end position="251"/>
    </location>
</feature>
<dbReference type="PANTHER" id="PTHR46528">
    <property type="entry name" value="PROTEIN SON"/>
    <property type="match status" value="1"/>
</dbReference>
<feature type="compositionally biased region" description="Basic and acidic residues" evidence="2">
    <location>
        <begin position="139"/>
        <end position="156"/>
    </location>
</feature>
<evidence type="ECO:0000259" key="3">
    <source>
        <dbReference type="PROSITE" id="PS50137"/>
    </source>
</evidence>
<dbReference type="SMART" id="SM00443">
    <property type="entry name" value="G_patch"/>
    <property type="match status" value="1"/>
</dbReference>
<evidence type="ECO:0000256" key="1">
    <source>
        <dbReference type="PROSITE-ProRule" id="PRU00266"/>
    </source>
</evidence>
<name>A0AAW1UVY1_9CUCU</name>
<dbReference type="SUPFAM" id="SSF54768">
    <property type="entry name" value="dsRNA-binding domain-like"/>
    <property type="match status" value="1"/>
</dbReference>
<feature type="compositionally biased region" description="Basic residues" evidence="2">
    <location>
        <begin position="157"/>
        <end position="170"/>
    </location>
</feature>
<keyword evidence="6" id="KW-1185">Reference proteome</keyword>
<dbReference type="PROSITE" id="PS50174">
    <property type="entry name" value="G_PATCH"/>
    <property type="match status" value="1"/>
</dbReference>
<dbReference type="EMBL" id="JARQZJ010000093">
    <property type="protein sequence ID" value="KAK9884632.1"/>
    <property type="molecule type" value="Genomic_DNA"/>
</dbReference>
<proteinExistence type="predicted"/>
<dbReference type="SMART" id="SM00358">
    <property type="entry name" value="DSRM"/>
    <property type="match status" value="1"/>
</dbReference>
<feature type="domain" description="G-patch" evidence="4">
    <location>
        <begin position="610"/>
        <end position="656"/>
    </location>
</feature>
<feature type="region of interest" description="Disordered" evidence="2">
    <location>
        <begin position="396"/>
        <end position="419"/>
    </location>
</feature>
<dbReference type="GO" id="GO:0051726">
    <property type="term" value="P:regulation of cell cycle"/>
    <property type="evidence" value="ECO:0007669"/>
    <property type="project" value="InterPro"/>
</dbReference>
<feature type="region of interest" description="Disordered" evidence="2">
    <location>
        <begin position="34"/>
        <end position="84"/>
    </location>
</feature>
<accession>A0AAW1UVY1</accession>
<organism evidence="5 6">
    <name type="scientific">Henosepilachna vigintioctopunctata</name>
    <dbReference type="NCBI Taxonomy" id="420089"/>
    <lineage>
        <taxon>Eukaryota</taxon>
        <taxon>Metazoa</taxon>
        <taxon>Ecdysozoa</taxon>
        <taxon>Arthropoda</taxon>
        <taxon>Hexapoda</taxon>
        <taxon>Insecta</taxon>
        <taxon>Pterygota</taxon>
        <taxon>Neoptera</taxon>
        <taxon>Endopterygota</taxon>
        <taxon>Coleoptera</taxon>
        <taxon>Polyphaga</taxon>
        <taxon>Cucujiformia</taxon>
        <taxon>Coccinelloidea</taxon>
        <taxon>Coccinellidae</taxon>
        <taxon>Epilachninae</taxon>
        <taxon>Epilachnini</taxon>
        <taxon>Henosepilachna</taxon>
    </lineage>
</organism>
<dbReference type="InterPro" id="IPR014720">
    <property type="entry name" value="dsRBD_dom"/>
</dbReference>
<comment type="caution">
    <text evidence="5">The sequence shown here is derived from an EMBL/GenBank/DDBJ whole genome shotgun (WGS) entry which is preliminary data.</text>
</comment>
<dbReference type="InterPro" id="IPR000467">
    <property type="entry name" value="G_patch_dom"/>
</dbReference>
<feature type="domain" description="DRBM" evidence="3">
    <location>
        <begin position="677"/>
        <end position="747"/>
    </location>
</feature>
<protein>
    <recommendedName>
        <fullName evidence="7">Protein SON</fullName>
    </recommendedName>
</protein>
<feature type="compositionally biased region" description="Basic and acidic residues" evidence="2">
    <location>
        <begin position="235"/>
        <end position="251"/>
    </location>
</feature>
<dbReference type="GO" id="GO:0048024">
    <property type="term" value="P:regulation of mRNA splicing, via spliceosome"/>
    <property type="evidence" value="ECO:0007669"/>
    <property type="project" value="TreeGrafter"/>
</dbReference>
<feature type="compositionally biased region" description="Basic residues" evidence="2">
    <location>
        <begin position="46"/>
        <end position="71"/>
    </location>
</feature>
<evidence type="ECO:0000313" key="6">
    <source>
        <dbReference type="Proteomes" id="UP001431783"/>
    </source>
</evidence>
<dbReference type="InterPro" id="IPR032922">
    <property type="entry name" value="SON"/>
</dbReference>
<evidence type="ECO:0000313" key="5">
    <source>
        <dbReference type="EMBL" id="KAK9884632.1"/>
    </source>
</evidence>
<dbReference type="PANTHER" id="PTHR46528:SF1">
    <property type="entry name" value="PROTEIN SON"/>
    <property type="match status" value="1"/>
</dbReference>
<dbReference type="Pfam" id="PF01585">
    <property type="entry name" value="G-patch"/>
    <property type="match status" value="1"/>
</dbReference>
<dbReference type="AlphaFoldDB" id="A0AAW1UVY1"/>
<dbReference type="PROSITE" id="PS50137">
    <property type="entry name" value="DS_RBD"/>
    <property type="match status" value="1"/>
</dbReference>
<sequence length="749" mass="86014">MENESENETKPILPTKSSMEILSELFSTFHAEPPIIIKQEKVNENKKHKKKKKHKSKDKKHKRKSKRRKRSTSSSSSTSNCSSELDFDLSNLLVKQEEQSNEKKIKIEGTELSLSLDELKDITPVEDNVETILNCTNDSEEHKTKDSEVSDREEIRKFKKHKSKHRHRKDYSRERAQKVKVYVDDNSRCEISIKQHNRDRSIERHRSKDKEGDIFYKSRDKEDYKSDRKRSRSPHKSDLRVKEKHEIKYHREGERYSRYNSFYDRGDDFYKPRERDRSYNRDLKDDFYKPRSRSSERNREERWYSSKRSWDHSKDRKYRDRSTEKQSSHIDKKKLLEIARKNAIQMMKSGSLPGALTLGPQAQEKVIAAIKAGGKTIEELTDFCKTLSKKEDLGELSDIEEDKGSESDNDKPFNHPFQIKDRPTTITMNIKNSVPLPVKSTQERSTELRMQFPVSSGQHHRKNEHEWVTVEPKKDITSATKPLNMTTEKTVLVTPLVAPVHSAPLLSTISLPPSAPPLPVKEPQPAMDISAIVSQRLSAMRKLQENPHDVQALSQMYKSTKEVQSWAESKQQPGQFTGSVGGNFLSHSELSSGYQAWAKKDQLQIAAPVSGGMGMHLLQKMGWKPGEGLGKEKTGTLEPLLLEVKLDKRGLVANEETQRKRKLKPQQSNQKNLQGKHPVSLLGEYAVKHKLGAPTYELCFECGPDHRKNFLFKVVLNGNEYKPNVASPNKKEAKANAATLCLQALGITS</sequence>
<gene>
    <name evidence="5" type="ORF">WA026_007472</name>
</gene>
<dbReference type="GO" id="GO:0003723">
    <property type="term" value="F:RNA binding"/>
    <property type="evidence" value="ECO:0007669"/>
    <property type="project" value="UniProtKB-UniRule"/>
</dbReference>